<dbReference type="PANTHER" id="PTHR40115:SF1">
    <property type="entry name" value="INNER MEMBRANE PROTEIN WITH PEPSY TM HELIX"/>
    <property type="match status" value="1"/>
</dbReference>
<feature type="transmembrane region" description="Helical" evidence="1">
    <location>
        <begin position="142"/>
        <end position="166"/>
    </location>
</feature>
<dbReference type="Proteomes" id="UP000242999">
    <property type="component" value="Unassembled WGS sequence"/>
</dbReference>
<keyword evidence="1" id="KW-1133">Transmembrane helix</keyword>
<proteinExistence type="predicted"/>
<dbReference type="InterPro" id="IPR032307">
    <property type="entry name" value="PepSY_TM-like_2"/>
</dbReference>
<evidence type="ECO:0008006" key="4">
    <source>
        <dbReference type="Google" id="ProtNLM"/>
    </source>
</evidence>
<keyword evidence="1" id="KW-0472">Membrane</keyword>
<dbReference type="RefSeq" id="WP_093308705.1">
    <property type="nucleotide sequence ID" value="NZ_FNYH01000003.1"/>
</dbReference>
<reference evidence="3" key="1">
    <citation type="submission" date="2016-10" db="EMBL/GenBank/DDBJ databases">
        <authorList>
            <person name="Varghese N."/>
            <person name="Submissions S."/>
        </authorList>
    </citation>
    <scope>NUCLEOTIDE SEQUENCE [LARGE SCALE GENOMIC DNA]</scope>
    <source>
        <strain evidence="3">DSM 7165</strain>
    </source>
</reference>
<evidence type="ECO:0000313" key="2">
    <source>
        <dbReference type="EMBL" id="SEI50177.1"/>
    </source>
</evidence>
<accession>A0A1H6RCB7</accession>
<dbReference type="STRING" id="64971.SAMN05421831_10344"/>
<dbReference type="OrthoDB" id="27171at2"/>
<evidence type="ECO:0000256" key="1">
    <source>
        <dbReference type="SAM" id="Phobius"/>
    </source>
</evidence>
<name>A0A1H6RCB7_9GAMM</name>
<dbReference type="AlphaFoldDB" id="A0A1H6RCB7"/>
<dbReference type="EMBL" id="FNYH01000003">
    <property type="protein sequence ID" value="SEI50177.1"/>
    <property type="molecule type" value="Genomic_DNA"/>
</dbReference>
<dbReference type="Pfam" id="PF16357">
    <property type="entry name" value="PepSY_TM_like_2"/>
    <property type="match status" value="1"/>
</dbReference>
<keyword evidence="3" id="KW-1185">Reference proteome</keyword>
<dbReference type="PANTHER" id="PTHR40115">
    <property type="entry name" value="INNER MEMBRANE PROTEIN WITH PEPSY TM HELIX"/>
    <property type="match status" value="1"/>
</dbReference>
<evidence type="ECO:0000313" key="3">
    <source>
        <dbReference type="Proteomes" id="UP000242999"/>
    </source>
</evidence>
<feature type="transmembrane region" description="Helical" evidence="1">
    <location>
        <begin position="175"/>
        <end position="190"/>
    </location>
</feature>
<protein>
    <recommendedName>
        <fullName evidence="4">PepSY-associated TM region</fullName>
    </recommendedName>
</protein>
<sequence length="191" mass="22485">MAKPKSWSYRLRQWHWVSSAWVLTLLIFFSLTGITLNRSAWFPASAHLVSLNLSLSSEQMQAWRLEGPAAFEAWLQAQHQIALADFSRQLEAQEWYYVRDTPGAQAWLSLDWQMQELVYESRFRGWIAYFNDVHKGRHTSALWHWVMDISALLCVFSALSGMYLLWKHRPQARQYFYWGSVLPILVLIFLG</sequence>
<organism evidence="2 3">
    <name type="scientific">Allopseudospirillum japonicum</name>
    <dbReference type="NCBI Taxonomy" id="64971"/>
    <lineage>
        <taxon>Bacteria</taxon>
        <taxon>Pseudomonadati</taxon>
        <taxon>Pseudomonadota</taxon>
        <taxon>Gammaproteobacteria</taxon>
        <taxon>Oceanospirillales</taxon>
        <taxon>Oceanospirillaceae</taxon>
        <taxon>Allopseudospirillum</taxon>
    </lineage>
</organism>
<keyword evidence="1" id="KW-0812">Transmembrane</keyword>
<gene>
    <name evidence="2" type="ORF">SAMN05421831_10344</name>
</gene>